<feature type="coiled-coil region" evidence="1">
    <location>
        <begin position="119"/>
        <end position="146"/>
    </location>
</feature>
<organism evidence="2 3">
    <name type="scientific">Pyronema omphalodes (strain CBS 100304)</name>
    <name type="common">Pyronema confluens</name>
    <dbReference type="NCBI Taxonomy" id="1076935"/>
    <lineage>
        <taxon>Eukaryota</taxon>
        <taxon>Fungi</taxon>
        <taxon>Dikarya</taxon>
        <taxon>Ascomycota</taxon>
        <taxon>Pezizomycotina</taxon>
        <taxon>Pezizomycetes</taxon>
        <taxon>Pezizales</taxon>
        <taxon>Pyronemataceae</taxon>
        <taxon>Pyronema</taxon>
    </lineage>
</organism>
<evidence type="ECO:0000256" key="1">
    <source>
        <dbReference type="SAM" id="Coils"/>
    </source>
</evidence>
<keyword evidence="1" id="KW-0175">Coiled coil</keyword>
<sequence>MNRPEDLRHKARLEFIKSLQKECLESRAELRAFRREVIASRFEIWLELSGPLSRERRAREHAYLKTLKRREEEHRNVNKLALKVLMAEELVFIRTKEVKKARGYKDLQMQMYHLSMAKKRDLRKAHDEYDSALEKLQSAKEALEKRKYAFGVLTWNPEDPRLVQQAHVRFLQKMARDLRERAA</sequence>
<name>U4KXX9_PYROM</name>
<dbReference type="Gene3D" id="1.20.1600.10">
    <property type="entry name" value="Outer membrane efflux proteins (OEP)"/>
    <property type="match status" value="1"/>
</dbReference>
<reference evidence="2 3" key="1">
    <citation type="journal article" date="2013" name="PLoS Genet.">
        <title>The genome and development-dependent transcriptomes of Pyronema confluens: a window into fungal evolution.</title>
        <authorList>
            <person name="Traeger S."/>
            <person name="Altegoer F."/>
            <person name="Freitag M."/>
            <person name="Gabaldon T."/>
            <person name="Kempken F."/>
            <person name="Kumar A."/>
            <person name="Marcet-Houben M."/>
            <person name="Poggeler S."/>
            <person name="Stajich J.E."/>
            <person name="Nowrousian M."/>
        </authorList>
    </citation>
    <scope>NUCLEOTIDE SEQUENCE [LARGE SCALE GENOMIC DNA]</scope>
    <source>
        <strain evidence="3">CBS 100304</strain>
        <tissue evidence="2">Vegetative mycelium</tissue>
    </source>
</reference>
<proteinExistence type="predicted"/>
<evidence type="ECO:0000313" key="3">
    <source>
        <dbReference type="Proteomes" id="UP000018144"/>
    </source>
</evidence>
<gene>
    <name evidence="2" type="ORF">PCON_06378</name>
</gene>
<dbReference type="AlphaFoldDB" id="U4KXX9"/>
<protein>
    <submittedName>
        <fullName evidence="2">Uncharacterized protein</fullName>
    </submittedName>
</protein>
<keyword evidence="3" id="KW-1185">Reference proteome</keyword>
<dbReference type="EMBL" id="HF935314">
    <property type="protein sequence ID" value="CCX06791.1"/>
    <property type="molecule type" value="Genomic_DNA"/>
</dbReference>
<accession>U4KXX9</accession>
<evidence type="ECO:0000313" key="2">
    <source>
        <dbReference type="EMBL" id="CCX06791.1"/>
    </source>
</evidence>
<dbReference type="Proteomes" id="UP000018144">
    <property type="component" value="Unassembled WGS sequence"/>
</dbReference>